<dbReference type="EMBL" id="JPKZ01002763">
    <property type="protein sequence ID" value="KHN75320.1"/>
    <property type="molecule type" value="Genomic_DNA"/>
</dbReference>
<gene>
    <name evidence="1" type="ORF">Tcan_10769</name>
</gene>
<keyword evidence="2" id="KW-1185">Reference proteome</keyword>
<dbReference type="AlphaFoldDB" id="A0A0B2V2S0"/>
<evidence type="ECO:0000313" key="2">
    <source>
        <dbReference type="Proteomes" id="UP000031036"/>
    </source>
</evidence>
<sequence>MDINRHLKFQLGPMRRIVIPVLWPQSHFRRRYFNSSVGATSKTTPSESKLKSYLAVNRVSSRMYFAEHLRKRTRATVCHSKDMCCSYYSSSQASNELCLYKNEFQEETAVAVRRIILATQTMRQ</sequence>
<reference evidence="1 2" key="1">
    <citation type="submission" date="2014-11" db="EMBL/GenBank/DDBJ databases">
        <title>Genetic blueprint of the zoonotic pathogen Toxocara canis.</title>
        <authorList>
            <person name="Zhu X.-Q."/>
            <person name="Korhonen P.K."/>
            <person name="Cai H."/>
            <person name="Young N.D."/>
            <person name="Nejsum P."/>
            <person name="von Samson-Himmelstjerna G."/>
            <person name="Boag P.R."/>
            <person name="Tan P."/>
            <person name="Li Q."/>
            <person name="Min J."/>
            <person name="Yang Y."/>
            <person name="Wang X."/>
            <person name="Fang X."/>
            <person name="Hall R.S."/>
            <person name="Hofmann A."/>
            <person name="Sternberg P.W."/>
            <person name="Jex A.R."/>
            <person name="Gasser R.B."/>
        </authorList>
    </citation>
    <scope>NUCLEOTIDE SEQUENCE [LARGE SCALE GENOMIC DNA]</scope>
    <source>
        <strain evidence="1">PN_DK_2014</strain>
    </source>
</reference>
<proteinExistence type="predicted"/>
<protein>
    <submittedName>
        <fullName evidence="1">Uncharacterized protein</fullName>
    </submittedName>
</protein>
<name>A0A0B2V2S0_TOXCA</name>
<accession>A0A0B2V2S0</accession>
<organism evidence="1 2">
    <name type="scientific">Toxocara canis</name>
    <name type="common">Canine roundworm</name>
    <dbReference type="NCBI Taxonomy" id="6265"/>
    <lineage>
        <taxon>Eukaryota</taxon>
        <taxon>Metazoa</taxon>
        <taxon>Ecdysozoa</taxon>
        <taxon>Nematoda</taxon>
        <taxon>Chromadorea</taxon>
        <taxon>Rhabditida</taxon>
        <taxon>Spirurina</taxon>
        <taxon>Ascaridomorpha</taxon>
        <taxon>Ascaridoidea</taxon>
        <taxon>Toxocaridae</taxon>
        <taxon>Toxocara</taxon>
    </lineage>
</organism>
<comment type="caution">
    <text evidence="1">The sequence shown here is derived from an EMBL/GenBank/DDBJ whole genome shotgun (WGS) entry which is preliminary data.</text>
</comment>
<evidence type="ECO:0000313" key="1">
    <source>
        <dbReference type="EMBL" id="KHN75320.1"/>
    </source>
</evidence>
<dbReference type="Proteomes" id="UP000031036">
    <property type="component" value="Unassembled WGS sequence"/>
</dbReference>